<sequence>MTTRITVSLPEELVAAAHAAVAAGSATSVSAYVASALSEKAGRETLAGLLAEWVEELGPPTADEEAWVEGALAEMGLGD</sequence>
<proteinExistence type="predicted"/>
<accession>A0A2R7Z1E8</accession>
<reference evidence="1 2" key="1">
    <citation type="submission" date="2018-03" db="EMBL/GenBank/DDBJ databases">
        <authorList>
            <person name="Keele B.F."/>
        </authorList>
    </citation>
    <scope>NUCLEOTIDE SEQUENCE [LARGE SCALE GENOMIC DNA]</scope>
    <source>
        <strain evidence="1 2">IB-3</strain>
    </source>
</reference>
<dbReference type="Proteomes" id="UP000244867">
    <property type="component" value="Unassembled WGS sequence"/>
</dbReference>
<dbReference type="AlphaFoldDB" id="A0A2R7Z1E8"/>
<name>A0A2R7Z1E8_9ACTN</name>
<gene>
    <name evidence="1" type="ORF">C7S10_01450</name>
</gene>
<evidence type="ECO:0000313" key="1">
    <source>
        <dbReference type="EMBL" id="PUA82445.1"/>
    </source>
</evidence>
<protein>
    <submittedName>
        <fullName evidence="1">Toxin-antitoxin system antitoxin subunit</fullName>
    </submittedName>
</protein>
<dbReference type="EMBL" id="PYXZ01000001">
    <property type="protein sequence ID" value="PUA82445.1"/>
    <property type="molecule type" value="Genomic_DNA"/>
</dbReference>
<dbReference type="OrthoDB" id="3541837at2"/>
<organism evidence="1 2">
    <name type="scientific">Nocardioides currus</name>
    <dbReference type="NCBI Taxonomy" id="2133958"/>
    <lineage>
        <taxon>Bacteria</taxon>
        <taxon>Bacillati</taxon>
        <taxon>Actinomycetota</taxon>
        <taxon>Actinomycetes</taxon>
        <taxon>Propionibacteriales</taxon>
        <taxon>Nocardioidaceae</taxon>
        <taxon>Nocardioides</taxon>
    </lineage>
</organism>
<evidence type="ECO:0000313" key="2">
    <source>
        <dbReference type="Proteomes" id="UP000244867"/>
    </source>
</evidence>
<dbReference type="RefSeq" id="WP_108342632.1">
    <property type="nucleotide sequence ID" value="NZ_PYXZ01000001.1"/>
</dbReference>
<comment type="caution">
    <text evidence="1">The sequence shown here is derived from an EMBL/GenBank/DDBJ whole genome shotgun (WGS) entry which is preliminary data.</text>
</comment>
<keyword evidence="2" id="KW-1185">Reference proteome</keyword>